<evidence type="ECO:0000256" key="1">
    <source>
        <dbReference type="SAM" id="MobiDB-lite"/>
    </source>
</evidence>
<comment type="caution">
    <text evidence="3">The sequence shown here is derived from an EMBL/GenBank/DDBJ whole genome shotgun (WGS) entry which is preliminary data.</text>
</comment>
<gene>
    <name evidence="3" type="ORF">CDD81_4691</name>
</gene>
<sequence length="197" mass="20020">MHGHWSILAIFALCLLWPSTGHPVVVDFAKRQIGGTGRPLPAIASSGRGIAPAPAPPSPLRGLARLRKGGIITEAIQNSRQAASSSRPGAVSNTQLNQGPKSPAKGNINPLKGGSGLAPGETSSGQRSRQQSPDSRMVVGATGNPLQRGSGAAPGGESMSAQNLQTWNSHTNINAKSGAGASPIHKGAGAPPDMKRK</sequence>
<name>A0A2C5YBJ3_9HYPO</name>
<organism evidence="3 4">
    <name type="scientific">Ophiocordyceps australis</name>
    <dbReference type="NCBI Taxonomy" id="1399860"/>
    <lineage>
        <taxon>Eukaryota</taxon>
        <taxon>Fungi</taxon>
        <taxon>Dikarya</taxon>
        <taxon>Ascomycota</taxon>
        <taxon>Pezizomycotina</taxon>
        <taxon>Sordariomycetes</taxon>
        <taxon>Hypocreomycetidae</taxon>
        <taxon>Hypocreales</taxon>
        <taxon>Ophiocordycipitaceae</taxon>
        <taxon>Ophiocordyceps</taxon>
    </lineage>
</organism>
<reference evidence="3 4" key="1">
    <citation type="submission" date="2017-06" db="EMBL/GenBank/DDBJ databases">
        <title>Ant-infecting Ophiocordyceps genomes reveal a high diversity of potential behavioral manipulation genes and a possible major role for enterotoxins.</title>
        <authorList>
            <person name="De Bekker C."/>
            <person name="Evans H.C."/>
            <person name="Brachmann A."/>
            <person name="Hughes D.P."/>
        </authorList>
    </citation>
    <scope>NUCLEOTIDE SEQUENCE [LARGE SCALE GENOMIC DNA]</scope>
    <source>
        <strain evidence="3 4">Map64</strain>
    </source>
</reference>
<dbReference type="EMBL" id="NJET01000032">
    <property type="protein sequence ID" value="PHH64334.1"/>
    <property type="molecule type" value="Genomic_DNA"/>
</dbReference>
<proteinExistence type="predicted"/>
<protein>
    <recommendedName>
        <fullName evidence="5">WH2 domain-containing protein</fullName>
    </recommendedName>
</protein>
<evidence type="ECO:0008006" key="5">
    <source>
        <dbReference type="Google" id="ProtNLM"/>
    </source>
</evidence>
<keyword evidence="4" id="KW-1185">Reference proteome</keyword>
<feature type="chain" id="PRO_5012360971" description="WH2 domain-containing protein" evidence="2">
    <location>
        <begin position="22"/>
        <end position="197"/>
    </location>
</feature>
<accession>A0A2C5YBJ3</accession>
<evidence type="ECO:0000313" key="3">
    <source>
        <dbReference type="EMBL" id="PHH64334.1"/>
    </source>
</evidence>
<keyword evidence="2" id="KW-0732">Signal</keyword>
<feature type="compositionally biased region" description="Polar residues" evidence="1">
    <location>
        <begin position="78"/>
        <end position="100"/>
    </location>
</feature>
<feature type="region of interest" description="Disordered" evidence="1">
    <location>
        <begin position="78"/>
        <end position="197"/>
    </location>
</feature>
<feature type="compositionally biased region" description="Polar residues" evidence="1">
    <location>
        <begin position="159"/>
        <end position="175"/>
    </location>
</feature>
<feature type="signal peptide" evidence="2">
    <location>
        <begin position="1"/>
        <end position="21"/>
    </location>
</feature>
<dbReference type="AlphaFoldDB" id="A0A2C5YBJ3"/>
<evidence type="ECO:0000256" key="2">
    <source>
        <dbReference type="SAM" id="SignalP"/>
    </source>
</evidence>
<dbReference type="OrthoDB" id="10612699at2759"/>
<dbReference type="Proteomes" id="UP000226192">
    <property type="component" value="Unassembled WGS sequence"/>
</dbReference>
<evidence type="ECO:0000313" key="4">
    <source>
        <dbReference type="Proteomes" id="UP000226192"/>
    </source>
</evidence>
<feature type="compositionally biased region" description="Polar residues" evidence="1">
    <location>
        <begin position="121"/>
        <end position="134"/>
    </location>
</feature>